<keyword evidence="3" id="KW-1185">Reference proteome</keyword>
<name>A0ABY2KLL3_9RHOB</name>
<reference evidence="2 3" key="1">
    <citation type="submission" date="2018-11" db="EMBL/GenBank/DDBJ databases">
        <title>Tabrizicola sp. isolated from sediment of alpine lake.</title>
        <authorList>
            <person name="Liu Z."/>
        </authorList>
    </citation>
    <scope>NUCLEOTIDE SEQUENCE [LARGE SCALE GENOMIC DNA]</scope>
    <source>
        <strain evidence="2 3">DRYC-M-16</strain>
    </source>
</reference>
<sequence>MRSTDVRKQGKTMAETTDFAPSCSGGGACCGGCQKGRDGALKVLLGEMRALGAVLPGLIPPAEGDRAMSDRTTRAGSGARPF</sequence>
<gene>
    <name evidence="2" type="ORF">EEB11_11180</name>
</gene>
<organism evidence="2 3">
    <name type="scientific">Pseudotabrizicola sediminis</name>
    <dbReference type="NCBI Taxonomy" id="2486418"/>
    <lineage>
        <taxon>Bacteria</taxon>
        <taxon>Pseudomonadati</taxon>
        <taxon>Pseudomonadota</taxon>
        <taxon>Alphaproteobacteria</taxon>
        <taxon>Rhodobacterales</taxon>
        <taxon>Paracoccaceae</taxon>
        <taxon>Pseudotabrizicola</taxon>
    </lineage>
</organism>
<feature type="region of interest" description="Disordered" evidence="1">
    <location>
        <begin position="57"/>
        <end position="82"/>
    </location>
</feature>
<comment type="caution">
    <text evidence="2">The sequence shown here is derived from an EMBL/GenBank/DDBJ whole genome shotgun (WGS) entry which is preliminary data.</text>
</comment>
<proteinExistence type="predicted"/>
<feature type="compositionally biased region" description="Basic and acidic residues" evidence="1">
    <location>
        <begin position="63"/>
        <end position="73"/>
    </location>
</feature>
<evidence type="ECO:0000313" key="3">
    <source>
        <dbReference type="Proteomes" id="UP000297741"/>
    </source>
</evidence>
<protein>
    <submittedName>
        <fullName evidence="2">Uncharacterized protein</fullName>
    </submittedName>
</protein>
<evidence type="ECO:0000313" key="2">
    <source>
        <dbReference type="EMBL" id="TGD42844.1"/>
    </source>
</evidence>
<accession>A0ABY2KLL3</accession>
<dbReference type="Proteomes" id="UP000297741">
    <property type="component" value="Unassembled WGS sequence"/>
</dbReference>
<dbReference type="EMBL" id="RPEM01000007">
    <property type="protein sequence ID" value="TGD42844.1"/>
    <property type="molecule type" value="Genomic_DNA"/>
</dbReference>
<evidence type="ECO:0000256" key="1">
    <source>
        <dbReference type="SAM" id="MobiDB-lite"/>
    </source>
</evidence>
<dbReference type="PROSITE" id="PS51257">
    <property type="entry name" value="PROKAR_LIPOPROTEIN"/>
    <property type="match status" value="1"/>
</dbReference>